<dbReference type="EMBL" id="LNGC01000047">
    <property type="protein sequence ID" value="KYC51780.1"/>
    <property type="molecule type" value="Genomic_DNA"/>
</dbReference>
<evidence type="ECO:0000313" key="4">
    <source>
        <dbReference type="Proteomes" id="UP000075398"/>
    </source>
</evidence>
<comment type="caution">
    <text evidence="3">The sequence shown here is derived from an EMBL/GenBank/DDBJ whole genome shotgun (WGS) entry which is preliminary data.</text>
</comment>
<feature type="domain" description="NFACT RNA-binding" evidence="2">
    <location>
        <begin position="443"/>
        <end position="551"/>
    </location>
</feature>
<reference evidence="3 4" key="1">
    <citation type="journal article" date="2016" name="ISME J.">
        <title>Chasing the elusive Euryarchaeota class WSA2: genomes reveal a uniquely fastidious methyl-reducing methanogen.</title>
        <authorList>
            <person name="Nobu M.K."/>
            <person name="Narihiro T."/>
            <person name="Kuroda K."/>
            <person name="Mei R."/>
            <person name="Liu W.T."/>
        </authorList>
    </citation>
    <scope>NUCLEOTIDE SEQUENCE [LARGE SCALE GENOMIC DNA]</scope>
    <source>
        <strain evidence="3">U1lsi0528_Bin055</strain>
    </source>
</reference>
<accession>A0A150J3I1</accession>
<dbReference type="InterPro" id="IPR051608">
    <property type="entry name" value="RQC_Subunit_NEMF"/>
</dbReference>
<dbReference type="NCBIfam" id="NF041120">
    <property type="entry name" value="RqcH_arch"/>
    <property type="match status" value="1"/>
</dbReference>
<keyword evidence="1" id="KW-0175">Coiled coil</keyword>
<dbReference type="GO" id="GO:0043023">
    <property type="term" value="F:ribosomal large subunit binding"/>
    <property type="evidence" value="ECO:0007669"/>
    <property type="project" value="TreeGrafter"/>
</dbReference>
<dbReference type="GO" id="GO:0000049">
    <property type="term" value="F:tRNA binding"/>
    <property type="evidence" value="ECO:0007669"/>
    <property type="project" value="TreeGrafter"/>
</dbReference>
<dbReference type="Proteomes" id="UP000075398">
    <property type="component" value="Unassembled WGS sequence"/>
</dbReference>
<dbReference type="Pfam" id="PF05833">
    <property type="entry name" value="NFACT_N"/>
    <property type="match status" value="1"/>
</dbReference>
<dbReference type="STRING" id="1705564.APG08_01480"/>
<organism evidence="3 4">
    <name type="scientific">Candidatus Methanofastidiosum methylothiophilum</name>
    <dbReference type="NCBI Taxonomy" id="1705564"/>
    <lineage>
        <taxon>Archaea</taxon>
        <taxon>Methanobacteriati</taxon>
        <taxon>Methanobacteriota</taxon>
        <taxon>Stenosarchaea group</taxon>
        <taxon>Candidatus Methanofastidiosia</taxon>
        <taxon>Candidatus Methanofastidiosales</taxon>
        <taxon>Candidatus Methanofastidiosaceae</taxon>
        <taxon>Candidatus Methanofastidiosum</taxon>
    </lineage>
</organism>
<dbReference type="Pfam" id="PF05670">
    <property type="entry name" value="NFACT-R_1"/>
    <property type="match status" value="1"/>
</dbReference>
<gene>
    <name evidence="3" type="ORF">AMQ22_01174</name>
</gene>
<protein>
    <recommendedName>
        <fullName evidence="2">NFACT RNA-binding domain-containing protein</fullName>
    </recommendedName>
</protein>
<dbReference type="PANTHER" id="PTHR15239:SF6">
    <property type="entry name" value="RIBOSOME QUALITY CONTROL COMPLEX SUBUNIT NEMF"/>
    <property type="match status" value="1"/>
</dbReference>
<evidence type="ECO:0000259" key="2">
    <source>
        <dbReference type="Pfam" id="PF05670"/>
    </source>
</evidence>
<evidence type="ECO:0000313" key="3">
    <source>
        <dbReference type="EMBL" id="KYC51780.1"/>
    </source>
</evidence>
<dbReference type="PANTHER" id="PTHR15239">
    <property type="entry name" value="NUCLEAR EXPORT MEDIATOR FACTOR NEMF"/>
    <property type="match status" value="1"/>
</dbReference>
<dbReference type="Gene3D" id="2.30.310.10">
    <property type="entry name" value="ibrinogen binding protein from staphylococcus aureus domain"/>
    <property type="match status" value="1"/>
</dbReference>
<proteinExistence type="predicted"/>
<dbReference type="InterPro" id="IPR008532">
    <property type="entry name" value="NFACT_RNA-bd"/>
</dbReference>
<dbReference type="AlphaFoldDB" id="A0A150J3I1"/>
<evidence type="ECO:0000256" key="1">
    <source>
        <dbReference type="SAM" id="Coils"/>
    </source>
</evidence>
<name>A0A150J3I1_9EURY</name>
<dbReference type="GO" id="GO:1990112">
    <property type="term" value="C:RQC complex"/>
    <property type="evidence" value="ECO:0007669"/>
    <property type="project" value="TreeGrafter"/>
</dbReference>
<feature type="coiled-coil region" evidence="1">
    <location>
        <begin position="275"/>
        <end position="302"/>
    </location>
</feature>
<feature type="coiled-coil region" evidence="1">
    <location>
        <begin position="393"/>
        <end position="427"/>
    </location>
</feature>
<dbReference type="PATRIC" id="fig|1705409.3.peg.1216"/>
<dbReference type="GO" id="GO:0072344">
    <property type="term" value="P:rescue of stalled ribosome"/>
    <property type="evidence" value="ECO:0007669"/>
    <property type="project" value="TreeGrafter"/>
</dbReference>
<sequence length="631" mass="72472">MFSTFDLKEISKELSDLERMRVDKIYQLGNEIRIKFFGRGREDLVIKPPLAVFVTSYPKPAPKNPTWFAMLLRKHLKAMWLFKIEQYDFDRILMFSFGFYEENNPVVKFVLIVEMFRDGNILLANQDNVIVGILSREYMKDRTLAPKSVYEFPEKKKGFDLSIDEIIELSKEYEIVKGLATQLNIGGLYAEETCLLAGVDKSKIGISKEEAVKIKEALIQLENLKKDPMIIKKNEQVVDILPYDLKSYDSSEFEKVRYESLSKALDEVYGKAESEEILREEISTHQKKIQKFERMLKSQKDLFDSYIDERELYKILGDLTYEKYPIIEESIKVIEQAKKNYSLEEIKTKLAQNKLISDVDFKTGIITFNFDPPLPIELKKDVNENANLFYEKSKKMKRKIDGAKIAMDNTEAKLLSLKEEEEEFEVEKPKAIERKAREWYERFRWFTSSEGNIVLGGRDASSNEVIVKKYMEDSDIYFHADAYGAPHVIVKDGSKVTDITLNEAAIFAVSFSSLWKDGYGGGDAYWVKPDQVTKEAPSGEYLKKGAFAIKGKRNYIRSVSIKLTIGITSEGKIMCGPDVPIEKHTVKNIKIMPGKHKKESFAKRVAKILETDDIDAIVQALPPGGCDVRGK</sequence>